<keyword evidence="3" id="KW-1185">Reference proteome</keyword>
<feature type="compositionally biased region" description="Basic and acidic residues" evidence="1">
    <location>
        <begin position="7"/>
        <end position="23"/>
    </location>
</feature>
<feature type="compositionally biased region" description="Polar residues" evidence="1">
    <location>
        <begin position="33"/>
        <end position="42"/>
    </location>
</feature>
<evidence type="ECO:0000256" key="1">
    <source>
        <dbReference type="SAM" id="MobiDB-lite"/>
    </source>
</evidence>
<evidence type="ECO:0000313" key="2">
    <source>
        <dbReference type="EMBL" id="KAK3939115.1"/>
    </source>
</evidence>
<organism evidence="2 3">
    <name type="scientific">Diplogelasinospora grovesii</name>
    <dbReference type="NCBI Taxonomy" id="303347"/>
    <lineage>
        <taxon>Eukaryota</taxon>
        <taxon>Fungi</taxon>
        <taxon>Dikarya</taxon>
        <taxon>Ascomycota</taxon>
        <taxon>Pezizomycotina</taxon>
        <taxon>Sordariomycetes</taxon>
        <taxon>Sordariomycetidae</taxon>
        <taxon>Sordariales</taxon>
        <taxon>Diplogelasinosporaceae</taxon>
        <taxon>Diplogelasinospora</taxon>
    </lineage>
</organism>
<comment type="caution">
    <text evidence="2">The sequence shown here is derived from an EMBL/GenBank/DDBJ whole genome shotgun (WGS) entry which is preliminary data.</text>
</comment>
<protein>
    <submittedName>
        <fullName evidence="2">Uncharacterized protein</fullName>
    </submittedName>
</protein>
<feature type="region of interest" description="Disordered" evidence="1">
    <location>
        <begin position="1"/>
        <end position="60"/>
    </location>
</feature>
<evidence type="ECO:0000313" key="3">
    <source>
        <dbReference type="Proteomes" id="UP001303473"/>
    </source>
</evidence>
<feature type="compositionally biased region" description="Basic and acidic residues" evidence="1">
    <location>
        <begin position="149"/>
        <end position="167"/>
    </location>
</feature>
<reference evidence="3" key="1">
    <citation type="journal article" date="2023" name="Mol. Phylogenet. Evol.">
        <title>Genome-scale phylogeny and comparative genomics of the fungal order Sordariales.</title>
        <authorList>
            <person name="Hensen N."/>
            <person name="Bonometti L."/>
            <person name="Westerberg I."/>
            <person name="Brannstrom I.O."/>
            <person name="Guillou S."/>
            <person name="Cros-Aarteil S."/>
            <person name="Calhoun S."/>
            <person name="Haridas S."/>
            <person name="Kuo A."/>
            <person name="Mondo S."/>
            <person name="Pangilinan J."/>
            <person name="Riley R."/>
            <person name="LaButti K."/>
            <person name="Andreopoulos B."/>
            <person name="Lipzen A."/>
            <person name="Chen C."/>
            <person name="Yan M."/>
            <person name="Daum C."/>
            <person name="Ng V."/>
            <person name="Clum A."/>
            <person name="Steindorff A."/>
            <person name="Ohm R.A."/>
            <person name="Martin F."/>
            <person name="Silar P."/>
            <person name="Natvig D.O."/>
            <person name="Lalanne C."/>
            <person name="Gautier V."/>
            <person name="Ament-Velasquez S.L."/>
            <person name="Kruys A."/>
            <person name="Hutchinson M.I."/>
            <person name="Powell A.J."/>
            <person name="Barry K."/>
            <person name="Miller A.N."/>
            <person name="Grigoriev I.V."/>
            <person name="Debuchy R."/>
            <person name="Gladieux P."/>
            <person name="Hiltunen Thoren M."/>
            <person name="Johannesson H."/>
        </authorList>
    </citation>
    <scope>NUCLEOTIDE SEQUENCE [LARGE SCALE GENOMIC DNA]</scope>
    <source>
        <strain evidence="3">CBS 340.73</strain>
    </source>
</reference>
<feature type="region of interest" description="Disordered" evidence="1">
    <location>
        <begin position="143"/>
        <end position="167"/>
    </location>
</feature>
<sequence>MAPIRESNAERRRGRDECRDKLSKHIRKKIQSCPYNPANSTRPEARHRNKALRGSPQSSCKRPYCWRALPSKKNFYSEIFAKNLSAHSIGTYRLLCREVGKTFEAVPSSAQCQTLDSITSLSSTEPSFSAVIDQLREENKRLSQQVRESTGRADAESERKRLTEEENRQLRSNQQWLEDQIRDHAGCGGLFQKYCREMILRT</sequence>
<accession>A0AAN6N4P0</accession>
<dbReference type="Proteomes" id="UP001303473">
    <property type="component" value="Unassembled WGS sequence"/>
</dbReference>
<proteinExistence type="predicted"/>
<feature type="non-terminal residue" evidence="2">
    <location>
        <position position="202"/>
    </location>
</feature>
<name>A0AAN6N4P0_9PEZI</name>
<dbReference type="AlphaFoldDB" id="A0AAN6N4P0"/>
<dbReference type="EMBL" id="MU853816">
    <property type="protein sequence ID" value="KAK3939115.1"/>
    <property type="molecule type" value="Genomic_DNA"/>
</dbReference>
<gene>
    <name evidence="2" type="ORF">QBC46DRAFT_388518</name>
</gene>